<dbReference type="GO" id="GO:0006749">
    <property type="term" value="P:glutathione metabolic process"/>
    <property type="evidence" value="ECO:0007669"/>
    <property type="project" value="TreeGrafter"/>
</dbReference>
<dbReference type="EMBL" id="JAXCGZ010015210">
    <property type="protein sequence ID" value="KAK7070864.1"/>
    <property type="molecule type" value="Genomic_DNA"/>
</dbReference>
<evidence type="ECO:0000256" key="4">
    <source>
        <dbReference type="ARBA" id="ARBA00022679"/>
    </source>
</evidence>
<organism evidence="8 9">
    <name type="scientific">Halocaridina rubra</name>
    <name type="common">Hawaiian red shrimp</name>
    <dbReference type="NCBI Taxonomy" id="373956"/>
    <lineage>
        <taxon>Eukaryota</taxon>
        <taxon>Metazoa</taxon>
        <taxon>Ecdysozoa</taxon>
        <taxon>Arthropoda</taxon>
        <taxon>Crustacea</taxon>
        <taxon>Multicrustacea</taxon>
        <taxon>Malacostraca</taxon>
        <taxon>Eumalacostraca</taxon>
        <taxon>Eucarida</taxon>
        <taxon>Decapoda</taxon>
        <taxon>Pleocyemata</taxon>
        <taxon>Caridea</taxon>
        <taxon>Atyoidea</taxon>
        <taxon>Atyidae</taxon>
        <taxon>Halocaridina</taxon>
    </lineage>
</organism>
<reference evidence="8 9" key="1">
    <citation type="submission" date="2023-11" db="EMBL/GenBank/DDBJ databases">
        <title>Halocaridina rubra genome assembly.</title>
        <authorList>
            <person name="Smith C."/>
        </authorList>
    </citation>
    <scope>NUCLEOTIDE SEQUENCE [LARGE SCALE GENOMIC DNA]</scope>
    <source>
        <strain evidence="8">EP-1</strain>
        <tissue evidence="8">Whole</tissue>
    </source>
</reference>
<dbReference type="SFLD" id="SFLDS00019">
    <property type="entry name" value="Glutathione_Transferase_(cytos"/>
    <property type="match status" value="1"/>
</dbReference>
<dbReference type="GO" id="GO:0042802">
    <property type="term" value="F:identical protein binding"/>
    <property type="evidence" value="ECO:0007669"/>
    <property type="project" value="UniProtKB-ARBA"/>
</dbReference>
<dbReference type="InterPro" id="IPR010987">
    <property type="entry name" value="Glutathione-S-Trfase_C-like"/>
</dbReference>
<keyword evidence="9" id="KW-1185">Reference proteome</keyword>
<dbReference type="SFLD" id="SFLDG01205">
    <property type="entry name" value="AMPS.1"/>
    <property type="match status" value="1"/>
</dbReference>
<dbReference type="InterPro" id="IPR003081">
    <property type="entry name" value="GST_mu"/>
</dbReference>
<evidence type="ECO:0000259" key="7">
    <source>
        <dbReference type="PROSITE" id="PS50405"/>
    </source>
</evidence>
<dbReference type="PRINTS" id="PR01267">
    <property type="entry name" value="GSTRNSFRASEM"/>
</dbReference>
<evidence type="ECO:0000256" key="1">
    <source>
        <dbReference type="ARBA" id="ARBA00003701"/>
    </source>
</evidence>
<evidence type="ECO:0000259" key="6">
    <source>
        <dbReference type="PROSITE" id="PS50404"/>
    </source>
</evidence>
<dbReference type="Gene3D" id="1.20.1050.10">
    <property type="match status" value="1"/>
</dbReference>
<name>A0AAN8X2G8_HALRR</name>
<sequence>MVPILGYWKIRGLAQPIRYLLEYVGQGYDEKLYDIGPAPDFDRTSWTNVKFNLDLPLPNLPYYIDGDLKLTQSYAILRHLGRKYDLCGKNEKQVTMVDMLMDHARDMRRGFAMLCYFNYTEEKKKEYLSTLPNIFKPLSEIIGDRPWFTGDKITLADFVMYEEIFVHLSLDPGCLKDFPKLEAFLKRFEELPAIKNFMTSPRHIKSAINMPYAKFHSFPE</sequence>
<keyword evidence="4 8" id="KW-0808">Transferase</keyword>
<dbReference type="PROSITE" id="PS50405">
    <property type="entry name" value="GST_CTER"/>
    <property type="match status" value="1"/>
</dbReference>
<protein>
    <recommendedName>
        <fullName evidence="3">glutathione transferase</fullName>
        <ecNumber evidence="3">2.5.1.18</ecNumber>
    </recommendedName>
</protein>
<dbReference type="Pfam" id="PF14497">
    <property type="entry name" value="GST_C_3"/>
    <property type="match status" value="1"/>
</dbReference>
<dbReference type="AlphaFoldDB" id="A0AAN8X2G8"/>
<proteinExistence type="inferred from homology"/>
<dbReference type="FunFam" id="1.20.1050.10:FF:000003">
    <property type="entry name" value="Glutathione S-transferase 2"/>
    <property type="match status" value="1"/>
</dbReference>
<dbReference type="InterPro" id="IPR004046">
    <property type="entry name" value="GST_C"/>
</dbReference>
<evidence type="ECO:0000256" key="3">
    <source>
        <dbReference type="ARBA" id="ARBA00012452"/>
    </source>
</evidence>
<comment type="function">
    <text evidence="1">Conjugation of reduced glutathione to a wide number of exogenous and endogenous hydrophobic electrophiles.</text>
</comment>
<dbReference type="Gene3D" id="3.40.30.10">
    <property type="entry name" value="Glutaredoxin"/>
    <property type="match status" value="1"/>
</dbReference>
<accession>A0AAN8X2G8</accession>
<dbReference type="InterPro" id="IPR050213">
    <property type="entry name" value="GST_superfamily"/>
</dbReference>
<dbReference type="Proteomes" id="UP001381693">
    <property type="component" value="Unassembled WGS sequence"/>
</dbReference>
<dbReference type="PROSITE" id="PS50404">
    <property type="entry name" value="GST_NTER"/>
    <property type="match status" value="1"/>
</dbReference>
<dbReference type="PANTHER" id="PTHR11571">
    <property type="entry name" value="GLUTATHIONE S-TRANSFERASE"/>
    <property type="match status" value="1"/>
</dbReference>
<gene>
    <name evidence="8" type="primary">GSTM3_1</name>
    <name evidence="8" type="ORF">SK128_000283</name>
</gene>
<dbReference type="EC" id="2.5.1.18" evidence="3"/>
<dbReference type="InterPro" id="IPR036249">
    <property type="entry name" value="Thioredoxin-like_sf"/>
</dbReference>
<dbReference type="PANTHER" id="PTHR11571:SF222">
    <property type="entry name" value="GLUTATHIONE TRANSFERASE"/>
    <property type="match status" value="1"/>
</dbReference>
<dbReference type="InterPro" id="IPR036282">
    <property type="entry name" value="Glutathione-S-Trfase_C_sf"/>
</dbReference>
<dbReference type="InterPro" id="IPR004045">
    <property type="entry name" value="Glutathione_S-Trfase_N"/>
</dbReference>
<dbReference type="SFLD" id="SFLDG00363">
    <property type="entry name" value="AMPS_(cytGST):_Alpha-__Mu-__Pi"/>
    <property type="match status" value="1"/>
</dbReference>
<feature type="domain" description="GST C-terminal" evidence="7">
    <location>
        <begin position="90"/>
        <end position="212"/>
    </location>
</feature>
<dbReference type="SUPFAM" id="SSF47616">
    <property type="entry name" value="GST C-terminal domain-like"/>
    <property type="match status" value="1"/>
</dbReference>
<dbReference type="Pfam" id="PF02798">
    <property type="entry name" value="GST_N"/>
    <property type="match status" value="1"/>
</dbReference>
<evidence type="ECO:0000313" key="9">
    <source>
        <dbReference type="Proteomes" id="UP001381693"/>
    </source>
</evidence>
<dbReference type="CDD" id="cd03075">
    <property type="entry name" value="GST_N_Mu"/>
    <property type="match status" value="1"/>
</dbReference>
<evidence type="ECO:0000256" key="5">
    <source>
        <dbReference type="ARBA" id="ARBA00047960"/>
    </source>
</evidence>
<dbReference type="SUPFAM" id="SSF52833">
    <property type="entry name" value="Thioredoxin-like"/>
    <property type="match status" value="1"/>
</dbReference>
<comment type="caution">
    <text evidence="8">The sequence shown here is derived from an EMBL/GenBank/DDBJ whole genome shotgun (WGS) entry which is preliminary data.</text>
</comment>
<comment type="catalytic activity">
    <reaction evidence="5">
        <text>RX + glutathione = an S-substituted glutathione + a halide anion + H(+)</text>
        <dbReference type="Rhea" id="RHEA:16437"/>
        <dbReference type="ChEBI" id="CHEBI:15378"/>
        <dbReference type="ChEBI" id="CHEBI:16042"/>
        <dbReference type="ChEBI" id="CHEBI:17792"/>
        <dbReference type="ChEBI" id="CHEBI:57925"/>
        <dbReference type="ChEBI" id="CHEBI:90779"/>
        <dbReference type="EC" id="2.5.1.18"/>
    </reaction>
</comment>
<comment type="similarity">
    <text evidence="2">Belongs to the GST superfamily. Mu family.</text>
</comment>
<feature type="domain" description="GST N-terminal" evidence="6">
    <location>
        <begin position="1"/>
        <end position="88"/>
    </location>
</feature>
<evidence type="ECO:0000313" key="8">
    <source>
        <dbReference type="EMBL" id="KAK7070864.1"/>
    </source>
</evidence>
<evidence type="ECO:0000256" key="2">
    <source>
        <dbReference type="ARBA" id="ARBA00005861"/>
    </source>
</evidence>
<dbReference type="GO" id="GO:0004364">
    <property type="term" value="F:glutathione transferase activity"/>
    <property type="evidence" value="ECO:0007669"/>
    <property type="project" value="UniProtKB-EC"/>
</dbReference>
<dbReference type="InterPro" id="IPR040079">
    <property type="entry name" value="Glutathione_S-Trfase"/>
</dbReference>